<feature type="region of interest" description="Disordered" evidence="1">
    <location>
        <begin position="48"/>
        <end position="149"/>
    </location>
</feature>
<gene>
    <name evidence="3" type="ORF">CVT24_006019</name>
</gene>
<keyword evidence="2" id="KW-1133">Transmembrane helix</keyword>
<accession>A0A409YE43</accession>
<keyword evidence="4" id="KW-1185">Reference proteome</keyword>
<evidence type="ECO:0000256" key="1">
    <source>
        <dbReference type="SAM" id="MobiDB-lite"/>
    </source>
</evidence>
<evidence type="ECO:0000313" key="3">
    <source>
        <dbReference type="EMBL" id="PPR01254.1"/>
    </source>
</evidence>
<dbReference type="EMBL" id="NHTK01001263">
    <property type="protein sequence ID" value="PPR01254.1"/>
    <property type="molecule type" value="Genomic_DNA"/>
</dbReference>
<keyword evidence="2" id="KW-0812">Transmembrane</keyword>
<evidence type="ECO:0000256" key="2">
    <source>
        <dbReference type="SAM" id="Phobius"/>
    </source>
</evidence>
<dbReference type="AlphaFoldDB" id="A0A409YE43"/>
<reference evidence="3 4" key="1">
    <citation type="journal article" date="2018" name="Evol. Lett.">
        <title>Horizontal gene cluster transfer increased hallucinogenic mushroom diversity.</title>
        <authorList>
            <person name="Reynolds H.T."/>
            <person name="Vijayakumar V."/>
            <person name="Gluck-Thaler E."/>
            <person name="Korotkin H.B."/>
            <person name="Matheny P.B."/>
            <person name="Slot J.C."/>
        </authorList>
    </citation>
    <scope>NUCLEOTIDE SEQUENCE [LARGE SCALE GENOMIC DNA]</scope>
    <source>
        <strain evidence="3 4">2629</strain>
    </source>
</reference>
<name>A0A409YE43_9AGAR</name>
<feature type="transmembrane region" description="Helical" evidence="2">
    <location>
        <begin position="25"/>
        <end position="42"/>
    </location>
</feature>
<sequence length="149" mass="16722">MSLSDALQVLVESTSTFLVMTSSPHNYYIAILWSFGFFYIRWRQQQGTTQHQAAEAKVEPPLNPMTVSPYPAERLSRGIIETPKGTPITNGLAPYPHDPPSSRVSPKEHNRDNPPPYRPPSYSHSQSSPQATSTSKSLSFVPRKLKLRE</sequence>
<feature type="compositionally biased region" description="Low complexity" evidence="1">
    <location>
        <begin position="120"/>
        <end position="139"/>
    </location>
</feature>
<evidence type="ECO:0000313" key="4">
    <source>
        <dbReference type="Proteomes" id="UP000284842"/>
    </source>
</evidence>
<comment type="caution">
    <text evidence="3">The sequence shown here is derived from an EMBL/GenBank/DDBJ whole genome shotgun (WGS) entry which is preliminary data.</text>
</comment>
<keyword evidence="2" id="KW-0472">Membrane</keyword>
<dbReference type="InParanoid" id="A0A409YE43"/>
<organism evidence="3 4">
    <name type="scientific">Panaeolus cyanescens</name>
    <dbReference type="NCBI Taxonomy" id="181874"/>
    <lineage>
        <taxon>Eukaryota</taxon>
        <taxon>Fungi</taxon>
        <taxon>Dikarya</taxon>
        <taxon>Basidiomycota</taxon>
        <taxon>Agaricomycotina</taxon>
        <taxon>Agaricomycetes</taxon>
        <taxon>Agaricomycetidae</taxon>
        <taxon>Agaricales</taxon>
        <taxon>Agaricineae</taxon>
        <taxon>Galeropsidaceae</taxon>
        <taxon>Panaeolus</taxon>
    </lineage>
</organism>
<dbReference type="Proteomes" id="UP000284842">
    <property type="component" value="Unassembled WGS sequence"/>
</dbReference>
<proteinExistence type="predicted"/>
<protein>
    <submittedName>
        <fullName evidence="3">Uncharacterized protein</fullName>
    </submittedName>
</protein>